<dbReference type="InterPro" id="IPR050808">
    <property type="entry name" value="Phage_Integrase"/>
</dbReference>
<sequence>MPRPPMPLGTYGKITCYQDAPKRWRAFAKFRDFDGVTRKVTKSASSKAAAERELKRSLIDRVRIGGSVIAPDTKFSEVAELWFKDVRAAVDAGTRSPTTADQYRSTLDRHVIPGLGALRVREMTVPSVDAFLTTLRLKKGVATTKTARSVVSGVLGLAVRHGALSVNPTREVSRIEGGRKKAPRALTLGERQQWLTQLEADEKAVRWDLPDLSRFMLATGVRVGEALAVFWSAVDLDAGVVQVDFNVVRAKGEGLIRKSTKTEYGERTLPLPTWAVAMLRKRWEEAANHDGPVFPDSLGGLRDPSNTLRVFRQTRGSEDFSWVTSHVFRKTAATILDEAGLTARLIADQLGHSRPSMTQDVYMAGSPWAGRRRTCSNGRWMRSPTLKVHVKCTGVGVKIADQHPDQAGWWGAWGSNPEPTD</sequence>
<keyword evidence="3 5" id="KW-0238">DNA-binding</keyword>
<dbReference type="PROSITE" id="PS51898">
    <property type="entry name" value="TYR_RECOMBINASE"/>
    <property type="match status" value="1"/>
</dbReference>
<comment type="caution">
    <text evidence="8">The sequence shown here is derived from an EMBL/GenBank/DDBJ whole genome shotgun (WGS) entry which is preliminary data.</text>
</comment>
<evidence type="ECO:0000259" key="6">
    <source>
        <dbReference type="PROSITE" id="PS51898"/>
    </source>
</evidence>
<dbReference type="PROSITE" id="PS51900">
    <property type="entry name" value="CB"/>
    <property type="match status" value="1"/>
</dbReference>
<dbReference type="InterPro" id="IPR044068">
    <property type="entry name" value="CB"/>
</dbReference>
<reference evidence="9" key="1">
    <citation type="journal article" date="2019" name="Int. J. Syst. Evol. Microbiol.">
        <title>The Global Catalogue of Microorganisms (GCM) 10K type strain sequencing project: providing services to taxonomists for standard genome sequencing and annotation.</title>
        <authorList>
            <consortium name="The Broad Institute Genomics Platform"/>
            <consortium name="The Broad Institute Genome Sequencing Center for Infectious Disease"/>
            <person name="Wu L."/>
            <person name="Ma J."/>
        </authorList>
    </citation>
    <scope>NUCLEOTIDE SEQUENCE [LARGE SCALE GENOMIC DNA]</scope>
    <source>
        <strain evidence="9">JCM 9687</strain>
    </source>
</reference>
<evidence type="ECO:0000256" key="2">
    <source>
        <dbReference type="ARBA" id="ARBA00022908"/>
    </source>
</evidence>
<keyword evidence="4" id="KW-0233">DNA recombination</keyword>
<evidence type="ECO:0000256" key="1">
    <source>
        <dbReference type="ARBA" id="ARBA00008857"/>
    </source>
</evidence>
<feature type="domain" description="Tyr recombinase" evidence="6">
    <location>
        <begin position="181"/>
        <end position="375"/>
    </location>
</feature>
<dbReference type="Proteomes" id="UP001500483">
    <property type="component" value="Unassembled WGS sequence"/>
</dbReference>
<accession>A0ABP6RKP1</accession>
<comment type="similarity">
    <text evidence="1">Belongs to the 'phage' integrase family.</text>
</comment>
<evidence type="ECO:0000256" key="3">
    <source>
        <dbReference type="ARBA" id="ARBA00023125"/>
    </source>
</evidence>
<gene>
    <name evidence="8" type="ORF">GCM10020366_00830</name>
</gene>
<dbReference type="PANTHER" id="PTHR30629">
    <property type="entry name" value="PROPHAGE INTEGRASE"/>
    <property type="match status" value="1"/>
</dbReference>
<keyword evidence="2" id="KW-0229">DNA integration</keyword>
<dbReference type="CDD" id="cd01189">
    <property type="entry name" value="INT_ICEBs1_C_like"/>
    <property type="match status" value="1"/>
</dbReference>
<evidence type="ECO:0000259" key="7">
    <source>
        <dbReference type="PROSITE" id="PS51900"/>
    </source>
</evidence>
<dbReference type="InterPro" id="IPR002104">
    <property type="entry name" value="Integrase_catalytic"/>
</dbReference>
<dbReference type="EMBL" id="BAAAYK010000002">
    <property type="protein sequence ID" value="GAA3352172.1"/>
    <property type="molecule type" value="Genomic_DNA"/>
</dbReference>
<evidence type="ECO:0000256" key="4">
    <source>
        <dbReference type="ARBA" id="ARBA00023172"/>
    </source>
</evidence>
<evidence type="ECO:0000256" key="5">
    <source>
        <dbReference type="PROSITE-ProRule" id="PRU01248"/>
    </source>
</evidence>
<keyword evidence="9" id="KW-1185">Reference proteome</keyword>
<organism evidence="8 9">
    <name type="scientific">Saccharopolyspora gregorii</name>
    <dbReference type="NCBI Taxonomy" id="33914"/>
    <lineage>
        <taxon>Bacteria</taxon>
        <taxon>Bacillati</taxon>
        <taxon>Actinomycetota</taxon>
        <taxon>Actinomycetes</taxon>
        <taxon>Pseudonocardiales</taxon>
        <taxon>Pseudonocardiaceae</taxon>
        <taxon>Saccharopolyspora</taxon>
    </lineage>
</organism>
<evidence type="ECO:0000313" key="8">
    <source>
        <dbReference type="EMBL" id="GAA3352172.1"/>
    </source>
</evidence>
<name>A0ABP6RKP1_9PSEU</name>
<evidence type="ECO:0000313" key="9">
    <source>
        <dbReference type="Proteomes" id="UP001500483"/>
    </source>
</evidence>
<feature type="domain" description="Core-binding (CB)" evidence="7">
    <location>
        <begin position="73"/>
        <end position="159"/>
    </location>
</feature>
<dbReference type="InterPro" id="IPR011010">
    <property type="entry name" value="DNA_brk_join_enz"/>
</dbReference>
<dbReference type="Gene3D" id="1.10.443.10">
    <property type="entry name" value="Intergrase catalytic core"/>
    <property type="match status" value="1"/>
</dbReference>
<dbReference type="PANTHER" id="PTHR30629:SF2">
    <property type="entry name" value="PROPHAGE INTEGRASE INTS-RELATED"/>
    <property type="match status" value="1"/>
</dbReference>
<dbReference type="InterPro" id="IPR053876">
    <property type="entry name" value="Phage_int_M"/>
</dbReference>
<protein>
    <submittedName>
        <fullName evidence="8">Site-specific integrase</fullName>
    </submittedName>
</protein>
<dbReference type="InterPro" id="IPR010998">
    <property type="entry name" value="Integrase_recombinase_N"/>
</dbReference>
<proteinExistence type="inferred from homology"/>
<dbReference type="Pfam" id="PF22022">
    <property type="entry name" value="Phage_int_M"/>
    <property type="match status" value="1"/>
</dbReference>
<dbReference type="SUPFAM" id="SSF56349">
    <property type="entry name" value="DNA breaking-rejoining enzymes"/>
    <property type="match status" value="1"/>
</dbReference>
<dbReference type="Gene3D" id="1.10.150.130">
    <property type="match status" value="1"/>
</dbReference>
<dbReference type="Pfam" id="PF00589">
    <property type="entry name" value="Phage_integrase"/>
    <property type="match status" value="1"/>
</dbReference>
<dbReference type="InterPro" id="IPR013762">
    <property type="entry name" value="Integrase-like_cat_sf"/>
</dbReference>